<feature type="region of interest" description="Disordered" evidence="1">
    <location>
        <begin position="223"/>
        <end position="242"/>
    </location>
</feature>
<dbReference type="EMBL" id="KV722717">
    <property type="protein sequence ID" value="OCH84135.1"/>
    <property type="molecule type" value="Genomic_DNA"/>
</dbReference>
<organism evidence="2 3">
    <name type="scientific">Obba rivulosa</name>
    <dbReference type="NCBI Taxonomy" id="1052685"/>
    <lineage>
        <taxon>Eukaryota</taxon>
        <taxon>Fungi</taxon>
        <taxon>Dikarya</taxon>
        <taxon>Basidiomycota</taxon>
        <taxon>Agaricomycotina</taxon>
        <taxon>Agaricomycetes</taxon>
        <taxon>Polyporales</taxon>
        <taxon>Gelatoporiaceae</taxon>
        <taxon>Obba</taxon>
    </lineage>
</organism>
<dbReference type="Proteomes" id="UP000250043">
    <property type="component" value="Unassembled WGS sequence"/>
</dbReference>
<dbReference type="AlphaFoldDB" id="A0A8E2ARZ5"/>
<reference evidence="2 3" key="1">
    <citation type="submission" date="2016-07" db="EMBL/GenBank/DDBJ databases">
        <title>Draft genome of the white-rot fungus Obba rivulosa 3A-2.</title>
        <authorList>
            <consortium name="DOE Joint Genome Institute"/>
            <person name="Miettinen O."/>
            <person name="Riley R."/>
            <person name="Acob R."/>
            <person name="Barry K."/>
            <person name="Cullen D."/>
            <person name="De Vries R."/>
            <person name="Hainaut M."/>
            <person name="Hatakka A."/>
            <person name="Henrissat B."/>
            <person name="Hilden K."/>
            <person name="Kuo R."/>
            <person name="Labutti K."/>
            <person name="Lipzen A."/>
            <person name="Makela M.R."/>
            <person name="Sandor L."/>
            <person name="Spatafora J.W."/>
            <person name="Grigoriev I.V."/>
            <person name="Hibbett D.S."/>
        </authorList>
    </citation>
    <scope>NUCLEOTIDE SEQUENCE [LARGE SCALE GENOMIC DNA]</scope>
    <source>
        <strain evidence="2 3">3A-2</strain>
    </source>
</reference>
<evidence type="ECO:0000256" key="1">
    <source>
        <dbReference type="SAM" id="MobiDB-lite"/>
    </source>
</evidence>
<feature type="compositionally biased region" description="Basic and acidic residues" evidence="1">
    <location>
        <begin position="94"/>
        <end position="106"/>
    </location>
</feature>
<evidence type="ECO:0000313" key="3">
    <source>
        <dbReference type="Proteomes" id="UP000250043"/>
    </source>
</evidence>
<gene>
    <name evidence="2" type="ORF">OBBRIDRAFT_808453</name>
</gene>
<feature type="region of interest" description="Disordered" evidence="1">
    <location>
        <begin position="92"/>
        <end position="158"/>
    </location>
</feature>
<sequence length="410" mass="46055">MLVMDSSHENLQPRGRSKCRGAVCEVVRDGWLPDAYLPDYYLHARHFVVKLGVYWIVELFSSGRVIAVSLCGMMLYRDGGWRTEVSMAPAKGFRHADRAERMRETQARGTTREQPACHGKHPGGAPFASSQNSRNLEEEEAGNRVEEQNLTDGGEGPRMSTSVMCGYTMVDATNLMNLLRYRVLELDNILGMNAAHDPVQAKTLCGPADAAVAEAPLEDNHIPADRPAEPTHKSSNCSEVHYDPSEPPYAAAISREKLNQFSENVRALMDIVLRLSNKKGERHADDTSAHTAQSLSLLSIHDRVKLHTSYPLGHNIILSKFDPAQFPDDAELRFFDHSDRLECCTALDFYPDLRHSIEMSWTRSVVRVFVESFLLRDSFNGESEDAAEASFRQLFCTLQRQYMCSLECRG</sequence>
<name>A0A8E2ARZ5_9APHY</name>
<protein>
    <submittedName>
        <fullName evidence="2">Uncharacterized protein</fullName>
    </submittedName>
</protein>
<proteinExistence type="predicted"/>
<feature type="compositionally biased region" description="Basic and acidic residues" evidence="1">
    <location>
        <begin position="223"/>
        <end position="232"/>
    </location>
</feature>
<accession>A0A8E2ARZ5</accession>
<evidence type="ECO:0000313" key="2">
    <source>
        <dbReference type="EMBL" id="OCH84135.1"/>
    </source>
</evidence>
<keyword evidence="3" id="KW-1185">Reference proteome</keyword>